<evidence type="ECO:0000313" key="1">
    <source>
        <dbReference type="EMBL" id="KAK1865633.1"/>
    </source>
</evidence>
<proteinExistence type="predicted"/>
<name>A0ACC3C6X1_PYRYE</name>
<dbReference type="Proteomes" id="UP000798662">
    <property type="component" value="Chromosome 2"/>
</dbReference>
<sequence length="266" mass="26829">MASSARPSDIPQGLSAFAAAAGEGPPPRGGGDTFHLTSSKMLRVDVGTSVQTKIGSMVAHRGALSFARASARKQGVGRMVKKKLTGEGVTLTTVSGRGCVYLADMGKNIILLKLAAGESLSVSGANVLAFAAEVTWDIKMTKGLGGMASAGLSNVLLTGPGVVAVTCHGDPLALSVGPGADVFVDPDAAVAWSGNLKPALKTEVSMRGMMGRGSEESIQMAFKSDTPGFVVIQPYEEVEVSSGQGSSKGGALGGVFSETLSSLALG</sequence>
<organism evidence="1 2">
    <name type="scientific">Pyropia yezoensis</name>
    <name type="common">Susabi-nori</name>
    <name type="synonym">Porphyra yezoensis</name>
    <dbReference type="NCBI Taxonomy" id="2788"/>
    <lineage>
        <taxon>Eukaryota</taxon>
        <taxon>Rhodophyta</taxon>
        <taxon>Bangiophyceae</taxon>
        <taxon>Bangiales</taxon>
        <taxon>Bangiaceae</taxon>
        <taxon>Pyropia</taxon>
    </lineage>
</organism>
<keyword evidence="2" id="KW-1185">Reference proteome</keyword>
<reference evidence="1" key="1">
    <citation type="submission" date="2019-11" db="EMBL/GenBank/DDBJ databases">
        <title>Nori genome reveals adaptations in red seaweeds to the harsh intertidal environment.</title>
        <authorList>
            <person name="Wang D."/>
            <person name="Mao Y."/>
        </authorList>
    </citation>
    <scope>NUCLEOTIDE SEQUENCE</scope>
    <source>
        <tissue evidence="1">Gametophyte</tissue>
    </source>
</reference>
<protein>
    <submittedName>
        <fullName evidence="1">Uncharacterized protein</fullName>
    </submittedName>
</protein>
<dbReference type="EMBL" id="CM020619">
    <property type="protein sequence ID" value="KAK1865633.1"/>
    <property type="molecule type" value="Genomic_DNA"/>
</dbReference>
<gene>
    <name evidence="1" type="ORF">I4F81_008162</name>
</gene>
<comment type="caution">
    <text evidence="1">The sequence shown here is derived from an EMBL/GenBank/DDBJ whole genome shotgun (WGS) entry which is preliminary data.</text>
</comment>
<accession>A0ACC3C6X1</accession>
<evidence type="ECO:0000313" key="2">
    <source>
        <dbReference type="Proteomes" id="UP000798662"/>
    </source>
</evidence>